<dbReference type="InterPro" id="IPR057460">
    <property type="entry name" value="CAF17_C"/>
</dbReference>
<keyword evidence="8" id="KW-0808">Transferase</keyword>
<feature type="domain" description="CAF17 C-terminal" evidence="7">
    <location>
        <begin position="299"/>
        <end position="418"/>
    </location>
</feature>
<dbReference type="Proteomes" id="UP001302321">
    <property type="component" value="Unassembled WGS sequence"/>
</dbReference>
<evidence type="ECO:0000256" key="2">
    <source>
        <dbReference type="ARBA" id="ARBA00022946"/>
    </source>
</evidence>
<dbReference type="Pfam" id="PF25455">
    <property type="entry name" value="Beta-barrel_CAF17_C"/>
    <property type="match status" value="1"/>
</dbReference>
<comment type="caution">
    <text evidence="8">The sequence shown here is derived from an EMBL/GenBank/DDBJ whole genome shotgun (WGS) entry which is preliminary data.</text>
</comment>
<keyword evidence="2" id="KW-0809">Transit peptide</keyword>
<comment type="similarity">
    <text evidence="4">Belongs to the GcvT family. CAF17/IBA57 subfamily.</text>
</comment>
<evidence type="ECO:0000259" key="7">
    <source>
        <dbReference type="Pfam" id="PF25455"/>
    </source>
</evidence>
<sequence length="434" mass="47485">MQPVIRRRIAVGAGTLPSSARIFSSVPSPRPSSLPTSPPQSLSRPKQTPLYLPRQRHHRPFSVSSPLLQETSSQSTPSDSGLPTSGISRLASRSLISLSGPDAAKFLRGIITNELPTDHNTLAYAAFLSAQGRVLNDVLVYLDPRSRASSPPDSFLVEVSTAEAATLTKHLKRYKLRSKCTISLLAPEQANVYAVWGSSDFASTENTHYYPDARFPSSESWRRLLTFGAEPQPATTEPEQTYHLLRFTHGIPESQSELIRDSALPHESNLDLLGGIDFRKGCYVGQELTIRTEHRGVVRKRILPAMLYPSSSPSPPAQLRYSDEDLAGKIAPGTNVTRLGRRGRPAGKWLGGIGNLGLVLGRLEMMTDLKLPGEAAVGVGMGFKEGDEFEVEVGGQGEGQEGDDGGKVRVKAFVPGWLRERLEEKMEKKERRRG</sequence>
<dbReference type="GO" id="GO:0016226">
    <property type="term" value="P:iron-sulfur cluster assembly"/>
    <property type="evidence" value="ECO:0007669"/>
    <property type="project" value="TreeGrafter"/>
</dbReference>
<protein>
    <recommendedName>
        <fullName evidence="5">Iron-sulfur cluster assembly factor IBA57 homolog, mitochondrial</fullName>
    </recommendedName>
</protein>
<reference evidence="8" key="2">
    <citation type="submission" date="2023-05" db="EMBL/GenBank/DDBJ databases">
        <authorList>
            <consortium name="Lawrence Berkeley National Laboratory"/>
            <person name="Steindorff A."/>
            <person name="Hensen N."/>
            <person name="Bonometti L."/>
            <person name="Westerberg I."/>
            <person name="Brannstrom I.O."/>
            <person name="Guillou S."/>
            <person name="Cros-Aarteil S."/>
            <person name="Calhoun S."/>
            <person name="Haridas S."/>
            <person name="Kuo A."/>
            <person name="Mondo S."/>
            <person name="Pangilinan J."/>
            <person name="Riley R."/>
            <person name="Labutti K."/>
            <person name="Andreopoulos B."/>
            <person name="Lipzen A."/>
            <person name="Chen C."/>
            <person name="Yanf M."/>
            <person name="Daum C."/>
            <person name="Ng V."/>
            <person name="Clum A."/>
            <person name="Ohm R."/>
            <person name="Martin F."/>
            <person name="Silar P."/>
            <person name="Natvig D."/>
            <person name="Lalanne C."/>
            <person name="Gautier V."/>
            <person name="Ament-Velasquez S.L."/>
            <person name="Kruys A."/>
            <person name="Hutchinson M.I."/>
            <person name="Powell A.J."/>
            <person name="Barry K."/>
            <person name="Miller A.N."/>
            <person name="Grigoriev I.V."/>
            <person name="Debuchy R."/>
            <person name="Gladieux P."/>
            <person name="Thoren M.H."/>
            <person name="Johannesson H."/>
        </authorList>
    </citation>
    <scope>NUCLEOTIDE SEQUENCE</scope>
    <source>
        <strain evidence="8">CBS 892.96</strain>
    </source>
</reference>
<organism evidence="8 9">
    <name type="scientific">Triangularia setosa</name>
    <dbReference type="NCBI Taxonomy" id="2587417"/>
    <lineage>
        <taxon>Eukaryota</taxon>
        <taxon>Fungi</taxon>
        <taxon>Dikarya</taxon>
        <taxon>Ascomycota</taxon>
        <taxon>Pezizomycotina</taxon>
        <taxon>Sordariomycetes</taxon>
        <taxon>Sordariomycetidae</taxon>
        <taxon>Sordariales</taxon>
        <taxon>Podosporaceae</taxon>
        <taxon>Triangularia</taxon>
    </lineage>
</organism>
<dbReference type="PANTHER" id="PTHR22602:SF0">
    <property type="entry name" value="TRANSFERASE CAF17, MITOCHONDRIAL-RELATED"/>
    <property type="match status" value="1"/>
</dbReference>
<evidence type="ECO:0000313" key="8">
    <source>
        <dbReference type="EMBL" id="KAK4180063.1"/>
    </source>
</evidence>
<evidence type="ECO:0000256" key="3">
    <source>
        <dbReference type="ARBA" id="ARBA00023128"/>
    </source>
</evidence>
<feature type="region of interest" description="Disordered" evidence="6">
    <location>
        <begin position="20"/>
        <end position="84"/>
    </location>
</feature>
<evidence type="ECO:0000313" key="9">
    <source>
        <dbReference type="Proteomes" id="UP001302321"/>
    </source>
</evidence>
<dbReference type="AlphaFoldDB" id="A0AAN6WDJ1"/>
<dbReference type="InterPro" id="IPR027266">
    <property type="entry name" value="TrmE/GcvT-like"/>
</dbReference>
<evidence type="ECO:0000256" key="4">
    <source>
        <dbReference type="ARBA" id="ARBA00093447"/>
    </source>
</evidence>
<feature type="compositionally biased region" description="Pro residues" evidence="6">
    <location>
        <begin position="28"/>
        <end position="38"/>
    </location>
</feature>
<accession>A0AAN6WDJ1</accession>
<dbReference type="GO" id="GO:0005759">
    <property type="term" value="C:mitochondrial matrix"/>
    <property type="evidence" value="ECO:0007669"/>
    <property type="project" value="UniProtKB-SubCell"/>
</dbReference>
<reference evidence="8" key="1">
    <citation type="journal article" date="2023" name="Mol. Phylogenet. Evol.">
        <title>Genome-scale phylogeny and comparative genomics of the fungal order Sordariales.</title>
        <authorList>
            <person name="Hensen N."/>
            <person name="Bonometti L."/>
            <person name="Westerberg I."/>
            <person name="Brannstrom I.O."/>
            <person name="Guillou S."/>
            <person name="Cros-Aarteil S."/>
            <person name="Calhoun S."/>
            <person name="Haridas S."/>
            <person name="Kuo A."/>
            <person name="Mondo S."/>
            <person name="Pangilinan J."/>
            <person name="Riley R."/>
            <person name="LaButti K."/>
            <person name="Andreopoulos B."/>
            <person name="Lipzen A."/>
            <person name="Chen C."/>
            <person name="Yan M."/>
            <person name="Daum C."/>
            <person name="Ng V."/>
            <person name="Clum A."/>
            <person name="Steindorff A."/>
            <person name="Ohm R.A."/>
            <person name="Martin F."/>
            <person name="Silar P."/>
            <person name="Natvig D.O."/>
            <person name="Lalanne C."/>
            <person name="Gautier V."/>
            <person name="Ament-Velasquez S.L."/>
            <person name="Kruys A."/>
            <person name="Hutchinson M.I."/>
            <person name="Powell A.J."/>
            <person name="Barry K."/>
            <person name="Miller A.N."/>
            <person name="Grigoriev I.V."/>
            <person name="Debuchy R."/>
            <person name="Gladieux P."/>
            <person name="Hiltunen Thoren M."/>
            <person name="Johannesson H."/>
        </authorList>
    </citation>
    <scope>NUCLEOTIDE SEQUENCE</scope>
    <source>
        <strain evidence="8">CBS 892.96</strain>
    </source>
</reference>
<keyword evidence="9" id="KW-1185">Reference proteome</keyword>
<name>A0AAN6WDJ1_9PEZI</name>
<feature type="compositionally biased region" description="Polar residues" evidence="6">
    <location>
        <begin position="62"/>
        <end position="83"/>
    </location>
</feature>
<dbReference type="Gene3D" id="3.30.1360.120">
    <property type="entry name" value="Probable tRNA modification gtpase trme, domain 1"/>
    <property type="match status" value="2"/>
</dbReference>
<evidence type="ECO:0000256" key="6">
    <source>
        <dbReference type="SAM" id="MobiDB-lite"/>
    </source>
</evidence>
<dbReference type="EMBL" id="MU866105">
    <property type="protein sequence ID" value="KAK4180063.1"/>
    <property type="molecule type" value="Genomic_DNA"/>
</dbReference>
<dbReference type="GO" id="GO:0016740">
    <property type="term" value="F:transferase activity"/>
    <property type="evidence" value="ECO:0007669"/>
    <property type="project" value="UniProtKB-KW"/>
</dbReference>
<dbReference type="InterPro" id="IPR017703">
    <property type="entry name" value="YgfZ/GCV_T_CS"/>
</dbReference>
<evidence type="ECO:0000256" key="1">
    <source>
        <dbReference type="ARBA" id="ARBA00004305"/>
    </source>
</evidence>
<proteinExistence type="inferred from homology"/>
<comment type="subcellular location">
    <subcellularLocation>
        <location evidence="1">Mitochondrion matrix</location>
    </subcellularLocation>
</comment>
<dbReference type="NCBIfam" id="TIGR03317">
    <property type="entry name" value="ygfZ_signature"/>
    <property type="match status" value="1"/>
</dbReference>
<dbReference type="SUPFAM" id="SSF103025">
    <property type="entry name" value="Folate-binding domain"/>
    <property type="match status" value="1"/>
</dbReference>
<gene>
    <name evidence="8" type="ORF">QBC36DRAFT_358808</name>
</gene>
<keyword evidence="3" id="KW-0496">Mitochondrion</keyword>
<dbReference type="InterPro" id="IPR045179">
    <property type="entry name" value="YgfZ/GcvT"/>
</dbReference>
<evidence type="ECO:0000256" key="5">
    <source>
        <dbReference type="ARBA" id="ARBA00093637"/>
    </source>
</evidence>
<dbReference type="PANTHER" id="PTHR22602">
    <property type="entry name" value="TRANSFERASE CAF17, MITOCHONDRIAL-RELATED"/>
    <property type="match status" value="1"/>
</dbReference>